<dbReference type="SUPFAM" id="SSF56112">
    <property type="entry name" value="Protein kinase-like (PK-like)"/>
    <property type="match status" value="1"/>
</dbReference>
<comment type="caution">
    <text evidence="1">The sequence shown here is derived from an EMBL/GenBank/DDBJ whole genome shotgun (WGS) entry which is preliminary data.</text>
</comment>
<gene>
    <name evidence="1" type="ORF">KTT_52620</name>
</gene>
<dbReference type="Gene3D" id="3.90.1200.10">
    <property type="match status" value="1"/>
</dbReference>
<evidence type="ECO:0000313" key="2">
    <source>
        <dbReference type="Proteomes" id="UP000287352"/>
    </source>
</evidence>
<proteinExistence type="predicted"/>
<dbReference type="GO" id="GO:0016773">
    <property type="term" value="F:phosphotransferase activity, alcohol group as acceptor"/>
    <property type="evidence" value="ECO:0007669"/>
    <property type="project" value="InterPro"/>
</dbReference>
<keyword evidence="1" id="KW-0808">Transferase</keyword>
<dbReference type="Proteomes" id="UP000287352">
    <property type="component" value="Unassembled WGS sequence"/>
</dbReference>
<dbReference type="InterPro" id="IPR006748">
    <property type="entry name" value="NH2Glyco/OHUrea_AB-resist_kin"/>
</dbReference>
<keyword evidence="2" id="KW-1185">Reference proteome</keyword>
<evidence type="ECO:0000313" key="1">
    <source>
        <dbReference type="EMBL" id="GCE15403.1"/>
    </source>
</evidence>
<dbReference type="GO" id="GO:0019748">
    <property type="term" value="P:secondary metabolic process"/>
    <property type="evidence" value="ECO:0007669"/>
    <property type="project" value="InterPro"/>
</dbReference>
<name>A0A402A8E0_9CHLR</name>
<protein>
    <submittedName>
        <fullName evidence="1">Hydroxyurea phosphotransferase</fullName>
    </submittedName>
</protein>
<dbReference type="Pfam" id="PF04655">
    <property type="entry name" value="APH_6_hur"/>
    <property type="match status" value="1"/>
</dbReference>
<reference evidence="2" key="1">
    <citation type="submission" date="2018-12" db="EMBL/GenBank/DDBJ databases">
        <title>Tengunoibacter tsumagoiensis gen. nov., sp. nov., Dictyobacter kobayashii sp. nov., D. alpinus sp. nov., and D. joshuensis sp. nov. and description of Dictyobacteraceae fam. nov. within the order Ktedonobacterales isolated from Tengu-no-mugimeshi.</title>
        <authorList>
            <person name="Wang C.M."/>
            <person name="Zheng Y."/>
            <person name="Sakai Y."/>
            <person name="Toyoda A."/>
            <person name="Minakuchi Y."/>
            <person name="Abe K."/>
            <person name="Yokota A."/>
            <person name="Yabe S."/>
        </authorList>
    </citation>
    <scope>NUCLEOTIDE SEQUENCE [LARGE SCALE GENOMIC DNA]</scope>
    <source>
        <strain evidence="2">Uno3</strain>
    </source>
</reference>
<accession>A0A402A8E0</accession>
<organism evidence="1 2">
    <name type="scientific">Tengunoibacter tsumagoiensis</name>
    <dbReference type="NCBI Taxonomy" id="2014871"/>
    <lineage>
        <taxon>Bacteria</taxon>
        <taxon>Bacillati</taxon>
        <taxon>Chloroflexota</taxon>
        <taxon>Ktedonobacteria</taxon>
        <taxon>Ktedonobacterales</taxon>
        <taxon>Dictyobacteraceae</taxon>
        <taxon>Tengunoibacter</taxon>
    </lineage>
</organism>
<dbReference type="AlphaFoldDB" id="A0A402A8E0"/>
<dbReference type="EMBL" id="BIFR01000002">
    <property type="protein sequence ID" value="GCE15403.1"/>
    <property type="molecule type" value="Genomic_DNA"/>
</dbReference>
<sequence>MLSIPEHFANVMMTLFGEEGRVWLDRLPAILAASEKRWGLTIGAPVGNLSFNYVAHAVLADGTEAIVKTGLTDEFPAQPEALRHCAGHGMVQLLAYDELEQVMLMERVQPGKTLRAVEHDEVAISVAASVMRQLWRPLPAQHYPFPTIGDWGKAFARIRKQYAGGPCPMPYEYLDRAERLYAELSASQAEPVLLHGDLHQDNILFSERELWLAIDPKGVIGEPAYDTGALLRNFWPDILSHPNQKQLLTRRIDQLSAELNIERERIANWGFAQAVLSMLWCIEDSGELPYQGLYFAELLNEMTQ</sequence>
<dbReference type="InterPro" id="IPR011009">
    <property type="entry name" value="Kinase-like_dom_sf"/>
</dbReference>